<name>A0A5B7SJR4_9FLAO</name>
<keyword evidence="4" id="KW-1185">Reference proteome</keyword>
<dbReference type="Pfam" id="PF00581">
    <property type="entry name" value="Rhodanese"/>
    <property type="match status" value="1"/>
</dbReference>
<proteinExistence type="predicted"/>
<dbReference type="InterPro" id="IPR001763">
    <property type="entry name" value="Rhodanese-like_dom"/>
</dbReference>
<dbReference type="PANTHER" id="PTHR43031">
    <property type="entry name" value="FAD-DEPENDENT OXIDOREDUCTASE"/>
    <property type="match status" value="1"/>
</dbReference>
<gene>
    <name evidence="3" type="ORF">FGM00_00660</name>
</gene>
<dbReference type="SMART" id="SM00450">
    <property type="entry name" value="RHOD"/>
    <property type="match status" value="1"/>
</dbReference>
<dbReference type="KEGG" id="asag:FGM00_00660"/>
<dbReference type="EMBL" id="CP040710">
    <property type="protein sequence ID" value="QCW98704.1"/>
    <property type="molecule type" value="Genomic_DNA"/>
</dbReference>
<dbReference type="NCBIfam" id="NF045521">
    <property type="entry name" value="rhoda_near_glyco"/>
    <property type="match status" value="1"/>
</dbReference>
<feature type="signal peptide" evidence="1">
    <location>
        <begin position="1"/>
        <end position="19"/>
    </location>
</feature>
<accession>A0A5B7SJR4</accession>
<dbReference type="CDD" id="cd00158">
    <property type="entry name" value="RHOD"/>
    <property type="match status" value="1"/>
</dbReference>
<evidence type="ECO:0000313" key="3">
    <source>
        <dbReference type="EMBL" id="QCW98704.1"/>
    </source>
</evidence>
<evidence type="ECO:0000259" key="2">
    <source>
        <dbReference type="PROSITE" id="PS50206"/>
    </source>
</evidence>
<sequence length="174" mass="19889">MRFLLSVILLFAFGQTTLAQGKLDRTLKRFNKESVPYIYVEELTETDNIVLLDTRKKEEYAVSHLQNAIWVGHKKFEQDSVNRYVPDKNTPIVVYCSIGVRSENIGEQLQNAGYTNVKNLYGGIFEWKNHGNPVYSSETTETDSVHAFNKHWGKLLTKGIKVYDAQDSAPAKEE</sequence>
<dbReference type="Proteomes" id="UP000310017">
    <property type="component" value="Chromosome"/>
</dbReference>
<feature type="chain" id="PRO_5023109096" evidence="1">
    <location>
        <begin position="20"/>
        <end position="174"/>
    </location>
</feature>
<dbReference type="InterPro" id="IPR050229">
    <property type="entry name" value="GlpE_sulfurtransferase"/>
</dbReference>
<dbReference type="OrthoDB" id="598065at2"/>
<dbReference type="PANTHER" id="PTHR43031:SF1">
    <property type="entry name" value="PYRIDINE NUCLEOTIDE-DISULPHIDE OXIDOREDUCTASE"/>
    <property type="match status" value="1"/>
</dbReference>
<dbReference type="SUPFAM" id="SSF52821">
    <property type="entry name" value="Rhodanese/Cell cycle control phosphatase"/>
    <property type="match status" value="1"/>
</dbReference>
<evidence type="ECO:0000256" key="1">
    <source>
        <dbReference type="SAM" id="SignalP"/>
    </source>
</evidence>
<dbReference type="PROSITE" id="PS50206">
    <property type="entry name" value="RHODANESE_3"/>
    <property type="match status" value="1"/>
</dbReference>
<protein>
    <submittedName>
        <fullName evidence="3">Rhodanese-like domain-containing protein</fullName>
    </submittedName>
</protein>
<dbReference type="RefSeq" id="WP_138851059.1">
    <property type="nucleotide sequence ID" value="NZ_CP040710.1"/>
</dbReference>
<dbReference type="AlphaFoldDB" id="A0A5B7SJR4"/>
<reference evidence="3 4" key="1">
    <citation type="submission" date="2019-05" db="EMBL/GenBank/DDBJ databases">
        <title>Genome sequencing of F202Z8.</title>
        <authorList>
            <person name="Kwon Y.M."/>
        </authorList>
    </citation>
    <scope>NUCLEOTIDE SEQUENCE [LARGE SCALE GENOMIC DNA]</scope>
    <source>
        <strain evidence="3 4">F202Z8</strain>
    </source>
</reference>
<dbReference type="Gene3D" id="3.40.250.10">
    <property type="entry name" value="Rhodanese-like domain"/>
    <property type="match status" value="1"/>
</dbReference>
<feature type="domain" description="Rhodanese" evidence="2">
    <location>
        <begin position="45"/>
        <end position="136"/>
    </location>
</feature>
<evidence type="ECO:0000313" key="4">
    <source>
        <dbReference type="Proteomes" id="UP000310017"/>
    </source>
</evidence>
<keyword evidence="1" id="KW-0732">Signal</keyword>
<organism evidence="3 4">
    <name type="scientific">Aggregatimonas sangjinii</name>
    <dbReference type="NCBI Taxonomy" id="2583587"/>
    <lineage>
        <taxon>Bacteria</taxon>
        <taxon>Pseudomonadati</taxon>
        <taxon>Bacteroidota</taxon>
        <taxon>Flavobacteriia</taxon>
        <taxon>Flavobacteriales</taxon>
        <taxon>Flavobacteriaceae</taxon>
        <taxon>Aggregatimonas</taxon>
    </lineage>
</organism>
<dbReference type="InterPro" id="IPR036873">
    <property type="entry name" value="Rhodanese-like_dom_sf"/>
</dbReference>